<keyword evidence="2" id="KW-1185">Reference proteome</keyword>
<reference evidence="1 2" key="1">
    <citation type="submission" date="2019-02" db="EMBL/GenBank/DDBJ databases">
        <title>Pedobacter sp. RP-3-8 sp. nov., isolated from Arctic soil.</title>
        <authorList>
            <person name="Dahal R.H."/>
        </authorList>
    </citation>
    <scope>NUCLEOTIDE SEQUENCE [LARGE SCALE GENOMIC DNA]</scope>
    <source>
        <strain evidence="1 2">RP-3-8</strain>
    </source>
</reference>
<dbReference type="OrthoDB" id="638836at2"/>
<dbReference type="SUPFAM" id="SSF56935">
    <property type="entry name" value="Porins"/>
    <property type="match status" value="1"/>
</dbReference>
<comment type="caution">
    <text evidence="1">The sequence shown here is derived from an EMBL/GenBank/DDBJ whole genome shotgun (WGS) entry which is preliminary data.</text>
</comment>
<name>A0A4R0N0G5_9SPHI</name>
<sequence>MWICFIPLSQAQFQKIDNLRPYDKTGINVFEDPKDTVTTFDGLKLKFGAGFTQQFQNLKHKNPDALNNTIGSFNPLVAGNRLKVITPGFQTAQANLYMDVQLADGIRLNITSYLSTKHHNENWVKGGYIQFDKLPFKGQIWDNIMKIATLKIGHFEVDYGDQHFRRSDGGNAIYNPFMEGNIVDEFATEIGGQVMLRKNGFFGLLAATNGMIKGNIDSLYAASNPDGDYHKSPSILLKAGFDKQIMKDVRVRVSGSYYGNQSSGGNTIFGGDRSGSNYQYVMELNSANPSSTTGAGTPLAFSGRFNPGFNKKVNTIMLNGFLKVKGFELFGTYETASGRTAKETDTRKMKQFAADAVYRFGKTENFFIGAKYNTVTARLANSAAITYTDDVKVDRIAGAAGWFLTRNILLKGEYVVQKYKDFPIQDYRAGGKFNGYVIEAVVGF</sequence>
<dbReference type="EMBL" id="SJSM01000012">
    <property type="protein sequence ID" value="TCC93189.1"/>
    <property type="molecule type" value="Genomic_DNA"/>
</dbReference>
<evidence type="ECO:0008006" key="3">
    <source>
        <dbReference type="Google" id="ProtNLM"/>
    </source>
</evidence>
<dbReference type="AlphaFoldDB" id="A0A4R0N0G5"/>
<protein>
    <recommendedName>
        <fullName evidence="3">Porin</fullName>
    </recommendedName>
</protein>
<dbReference type="Proteomes" id="UP000291117">
    <property type="component" value="Unassembled WGS sequence"/>
</dbReference>
<organism evidence="1 2">
    <name type="scientific">Pedobacter hiemivivus</name>
    <dbReference type="NCBI Taxonomy" id="2530454"/>
    <lineage>
        <taxon>Bacteria</taxon>
        <taxon>Pseudomonadati</taxon>
        <taxon>Bacteroidota</taxon>
        <taxon>Sphingobacteriia</taxon>
        <taxon>Sphingobacteriales</taxon>
        <taxon>Sphingobacteriaceae</taxon>
        <taxon>Pedobacter</taxon>
    </lineage>
</organism>
<gene>
    <name evidence="1" type="ORF">EZ444_17595</name>
</gene>
<proteinExistence type="predicted"/>
<evidence type="ECO:0000313" key="1">
    <source>
        <dbReference type="EMBL" id="TCC93189.1"/>
    </source>
</evidence>
<accession>A0A4R0N0G5</accession>
<evidence type="ECO:0000313" key="2">
    <source>
        <dbReference type="Proteomes" id="UP000291117"/>
    </source>
</evidence>